<evidence type="ECO:0000313" key="1">
    <source>
        <dbReference type="EMBL" id="MCT2563918.1"/>
    </source>
</evidence>
<protein>
    <recommendedName>
        <fullName evidence="3">Bacteriocin-like protein</fullName>
    </recommendedName>
</protein>
<evidence type="ECO:0008006" key="3">
    <source>
        <dbReference type="Google" id="ProtNLM"/>
    </source>
</evidence>
<keyword evidence="2" id="KW-1185">Reference proteome</keyword>
<dbReference type="NCBIfam" id="NF047798">
    <property type="entry name" value="leader_Chryseo"/>
    <property type="match status" value="1"/>
</dbReference>
<comment type="caution">
    <text evidence="1">The sequence shown here is derived from an EMBL/GenBank/DDBJ whole genome shotgun (WGS) entry which is preliminary data.</text>
</comment>
<dbReference type="EMBL" id="JAOAMU010000006">
    <property type="protein sequence ID" value="MCT2563918.1"/>
    <property type="molecule type" value="Genomic_DNA"/>
</dbReference>
<gene>
    <name evidence="1" type="ORF">N0B48_18665</name>
</gene>
<evidence type="ECO:0000313" key="2">
    <source>
        <dbReference type="Proteomes" id="UP001525566"/>
    </source>
</evidence>
<reference evidence="1 2" key="1">
    <citation type="submission" date="2022-09" db="EMBL/GenBank/DDBJ databases">
        <title>Chryseobacterium oleae sp.nov., isolated from the inter-root soil of Pyrola calliantha H. Andr. in Tibet.</title>
        <authorList>
            <person name="Li Z."/>
        </authorList>
    </citation>
    <scope>NUCLEOTIDE SEQUENCE [LARGE SCALE GENOMIC DNA]</scope>
    <source>
        <strain evidence="2">pc1-10</strain>
    </source>
</reference>
<organism evidence="1 2">
    <name type="scientific">Chryseobacterium herbae</name>
    <dbReference type="NCBI Taxonomy" id="2976476"/>
    <lineage>
        <taxon>Bacteria</taxon>
        <taxon>Pseudomonadati</taxon>
        <taxon>Bacteroidota</taxon>
        <taxon>Flavobacteriia</taxon>
        <taxon>Flavobacteriales</taxon>
        <taxon>Weeksellaceae</taxon>
        <taxon>Chryseobacterium group</taxon>
        <taxon>Chryseobacterium</taxon>
    </lineage>
</organism>
<proteinExistence type="predicted"/>
<sequence>MKHLKKISREDLKSVNGGKRPAVGIGNCGNACSSGDGFCEQFGLSCYIHVIESGDNGQITSTCWKCS</sequence>
<name>A0ABT2IYJ7_9FLAO</name>
<accession>A0ABT2IYJ7</accession>
<dbReference type="RefSeq" id="WP_259840470.1">
    <property type="nucleotide sequence ID" value="NZ_JAOAMU010000006.1"/>
</dbReference>
<dbReference type="Proteomes" id="UP001525566">
    <property type="component" value="Unassembled WGS sequence"/>
</dbReference>
<dbReference type="InterPro" id="IPR058074">
    <property type="entry name" value="Bacteriocin-like"/>
</dbReference>